<dbReference type="SUPFAM" id="SSF46458">
    <property type="entry name" value="Globin-like"/>
    <property type="match status" value="1"/>
</dbReference>
<dbReference type="AlphaFoldDB" id="A0A5M6CWU7"/>
<dbReference type="InterPro" id="IPR009050">
    <property type="entry name" value="Globin-like_sf"/>
</dbReference>
<dbReference type="GO" id="GO:0020037">
    <property type="term" value="F:heme binding"/>
    <property type="evidence" value="ECO:0007669"/>
    <property type="project" value="InterPro"/>
</dbReference>
<dbReference type="InterPro" id="IPR012292">
    <property type="entry name" value="Globin/Proto"/>
</dbReference>
<evidence type="ECO:0000313" key="3">
    <source>
        <dbReference type="EMBL" id="KAA5539694.1"/>
    </source>
</evidence>
<dbReference type="GO" id="GO:0019825">
    <property type="term" value="F:oxygen binding"/>
    <property type="evidence" value="ECO:0007669"/>
    <property type="project" value="InterPro"/>
</dbReference>
<dbReference type="Gene3D" id="1.10.490.10">
    <property type="entry name" value="Globins"/>
    <property type="match status" value="1"/>
</dbReference>
<dbReference type="GO" id="GO:0008941">
    <property type="term" value="F:nitric oxide dioxygenase NAD(P)H activity"/>
    <property type="evidence" value="ECO:0007669"/>
    <property type="project" value="TreeGrafter"/>
</dbReference>
<keyword evidence="1" id="KW-0408">Iron</keyword>
<keyword evidence="1" id="KW-0349">Heme</keyword>
<keyword evidence="4" id="KW-1185">Reference proteome</keyword>
<comment type="caution">
    <text evidence="3">The sequence shown here is derived from an EMBL/GenBank/DDBJ whole genome shotgun (WGS) entry which is preliminary data.</text>
</comment>
<keyword evidence="3" id="KW-0675">Receptor</keyword>
<comment type="similarity">
    <text evidence="1">Belongs to the globin family.</text>
</comment>
<dbReference type="CDD" id="cd12131">
    <property type="entry name" value="HGbI-like"/>
    <property type="match status" value="1"/>
</dbReference>
<sequence>MTPEQINLVQSSWNQVKPISEQAAELFYGRLFELDPSLRPLFKGDMKEQGKKLMATLNLAVMSLTKLDEILPAVQELGRRHVKYGVPDESYKTVGEALLWTLQQGLGEGFTDEVKEAWTITYVTLSNVMLDAAHEDQPAPTTS</sequence>
<dbReference type="EMBL" id="VWOX01000017">
    <property type="protein sequence ID" value="KAA5539694.1"/>
    <property type="molecule type" value="Genomic_DNA"/>
</dbReference>
<keyword evidence="1" id="KW-0813">Transport</keyword>
<dbReference type="Pfam" id="PF00042">
    <property type="entry name" value="Globin"/>
    <property type="match status" value="1"/>
</dbReference>
<feature type="domain" description="Globin" evidence="2">
    <location>
        <begin position="1"/>
        <end position="134"/>
    </location>
</feature>
<dbReference type="GO" id="GO:0071949">
    <property type="term" value="F:FAD binding"/>
    <property type="evidence" value="ECO:0007669"/>
    <property type="project" value="TreeGrafter"/>
</dbReference>
<dbReference type="PANTHER" id="PTHR43396:SF6">
    <property type="entry name" value="ABL201WP"/>
    <property type="match status" value="1"/>
</dbReference>
<organism evidence="3 4">
    <name type="scientific">Roseiconus nitratireducens</name>
    <dbReference type="NCBI Taxonomy" id="2605748"/>
    <lineage>
        <taxon>Bacteria</taxon>
        <taxon>Pseudomonadati</taxon>
        <taxon>Planctomycetota</taxon>
        <taxon>Planctomycetia</taxon>
        <taxon>Pirellulales</taxon>
        <taxon>Pirellulaceae</taxon>
        <taxon>Roseiconus</taxon>
    </lineage>
</organism>
<dbReference type="GO" id="GO:0005344">
    <property type="term" value="F:oxygen carrier activity"/>
    <property type="evidence" value="ECO:0007669"/>
    <property type="project" value="UniProtKB-KW"/>
</dbReference>
<proteinExistence type="inferred from homology"/>
<dbReference type="PROSITE" id="PS01033">
    <property type="entry name" value="GLOBIN"/>
    <property type="match status" value="1"/>
</dbReference>
<protein>
    <submittedName>
        <fullName evidence="3">Hemin receptor</fullName>
    </submittedName>
</protein>
<reference evidence="3 4" key="1">
    <citation type="submission" date="2019-08" db="EMBL/GenBank/DDBJ databases">
        <authorList>
            <person name="Dhanesh K."/>
            <person name="Kumar G."/>
            <person name="Sasikala C."/>
            <person name="Venkata Ramana C."/>
        </authorList>
    </citation>
    <scope>NUCLEOTIDE SEQUENCE [LARGE SCALE GENOMIC DNA]</scope>
    <source>
        <strain evidence="3 4">JC645</strain>
    </source>
</reference>
<dbReference type="RefSeq" id="WP_150079003.1">
    <property type="nucleotide sequence ID" value="NZ_VWOX01000017.1"/>
</dbReference>
<evidence type="ECO:0000313" key="4">
    <source>
        <dbReference type="Proteomes" id="UP000324479"/>
    </source>
</evidence>
<accession>A0A5M6CWU7</accession>
<dbReference type="InterPro" id="IPR000971">
    <property type="entry name" value="Globin"/>
</dbReference>
<dbReference type="GO" id="GO:0046210">
    <property type="term" value="P:nitric oxide catabolic process"/>
    <property type="evidence" value="ECO:0007669"/>
    <property type="project" value="TreeGrafter"/>
</dbReference>
<keyword evidence="1" id="KW-0479">Metal-binding</keyword>
<evidence type="ECO:0000259" key="2">
    <source>
        <dbReference type="PROSITE" id="PS01033"/>
    </source>
</evidence>
<dbReference type="PANTHER" id="PTHR43396">
    <property type="entry name" value="FLAVOHEMOPROTEIN"/>
    <property type="match status" value="1"/>
</dbReference>
<name>A0A5M6CWU7_9BACT</name>
<evidence type="ECO:0000256" key="1">
    <source>
        <dbReference type="RuleBase" id="RU000356"/>
    </source>
</evidence>
<gene>
    <name evidence="3" type="ORF">FYK55_23100</name>
</gene>
<dbReference type="Proteomes" id="UP000324479">
    <property type="component" value="Unassembled WGS sequence"/>
</dbReference>
<keyword evidence="1" id="KW-0561">Oxygen transport</keyword>
<dbReference type="GO" id="GO:0071500">
    <property type="term" value="P:cellular response to nitrosative stress"/>
    <property type="evidence" value="ECO:0007669"/>
    <property type="project" value="TreeGrafter"/>
</dbReference>